<dbReference type="Proteomes" id="UP001160148">
    <property type="component" value="Unassembled WGS sequence"/>
</dbReference>
<sequence length="84" mass="10104">MTDESLKQLLKKWELEILYQTCIDQLVNIKVLKIMKFEHANELLKSYPVGTKVIFTHELEKWQKKIKSCRWIWIVQSIIRNCVA</sequence>
<accession>A0AAV0WDR2</accession>
<name>A0AAV0WDR2_9HEMI</name>
<organism evidence="1 2">
    <name type="scientific">Macrosiphum euphorbiae</name>
    <name type="common">potato aphid</name>
    <dbReference type="NCBI Taxonomy" id="13131"/>
    <lineage>
        <taxon>Eukaryota</taxon>
        <taxon>Metazoa</taxon>
        <taxon>Ecdysozoa</taxon>
        <taxon>Arthropoda</taxon>
        <taxon>Hexapoda</taxon>
        <taxon>Insecta</taxon>
        <taxon>Pterygota</taxon>
        <taxon>Neoptera</taxon>
        <taxon>Paraneoptera</taxon>
        <taxon>Hemiptera</taxon>
        <taxon>Sternorrhyncha</taxon>
        <taxon>Aphidomorpha</taxon>
        <taxon>Aphidoidea</taxon>
        <taxon>Aphididae</taxon>
        <taxon>Macrosiphini</taxon>
        <taxon>Macrosiphum</taxon>
    </lineage>
</organism>
<protein>
    <submittedName>
        <fullName evidence="1">Uncharacterized protein</fullName>
    </submittedName>
</protein>
<dbReference type="EMBL" id="CARXXK010000002">
    <property type="protein sequence ID" value="CAI6353943.1"/>
    <property type="molecule type" value="Genomic_DNA"/>
</dbReference>
<reference evidence="1 2" key="1">
    <citation type="submission" date="2023-01" db="EMBL/GenBank/DDBJ databases">
        <authorList>
            <person name="Whitehead M."/>
        </authorList>
    </citation>
    <scope>NUCLEOTIDE SEQUENCE [LARGE SCALE GENOMIC DNA]</scope>
</reference>
<evidence type="ECO:0000313" key="1">
    <source>
        <dbReference type="EMBL" id="CAI6353943.1"/>
    </source>
</evidence>
<evidence type="ECO:0000313" key="2">
    <source>
        <dbReference type="Proteomes" id="UP001160148"/>
    </source>
</evidence>
<comment type="caution">
    <text evidence="1">The sequence shown here is derived from an EMBL/GenBank/DDBJ whole genome shotgun (WGS) entry which is preliminary data.</text>
</comment>
<dbReference type="AlphaFoldDB" id="A0AAV0WDR2"/>
<keyword evidence="2" id="KW-1185">Reference proteome</keyword>
<proteinExistence type="predicted"/>
<dbReference type="InterPro" id="IPR031934">
    <property type="entry name" value="DUF4769"/>
</dbReference>
<gene>
    <name evidence="1" type="ORF">MEUPH1_LOCUS10003</name>
</gene>
<dbReference type="Pfam" id="PF15992">
    <property type="entry name" value="DUF4769"/>
    <property type="match status" value="1"/>
</dbReference>